<gene>
    <name evidence="2" type="ORF">EI427_23795</name>
</gene>
<dbReference type="OrthoDB" id="1118238at2"/>
<reference evidence="2 3" key="1">
    <citation type="submission" date="2018-12" db="EMBL/GenBank/DDBJ databases">
        <title>Flammeovirga pectinis sp. nov., isolated from the gut of the Korean scallop, Patinopecten yessoensis.</title>
        <authorList>
            <person name="Bae J.-W."/>
            <person name="Jeong Y.-S."/>
            <person name="Kang W."/>
        </authorList>
    </citation>
    <scope>NUCLEOTIDE SEQUENCE [LARGE SCALE GENOMIC DNA]</scope>
    <source>
        <strain evidence="2 3">L12M1</strain>
    </source>
</reference>
<feature type="chain" id="PRO_5018532498" description="Alpha/beta hydrolase" evidence="1">
    <location>
        <begin position="23"/>
        <end position="349"/>
    </location>
</feature>
<dbReference type="KEGG" id="fll:EI427_23795"/>
<sequence length="349" mass="40211">MPNKFLLTCLLTLLSFNTFSQAHYTLYDKVTVFSLTTEANKDSIKFLVVDTEITQKKPVFLFCQGSLPLPMFMGLKGMETPFFFGGGISNFNINSITQKYHLVVISMPHTPIVVDSTHLSPYGNYYIPDPKQPQQLLKAFTDADYIDNYVDRSLEVLDFLKKQPWVDSSQCVVFGHSQGSKVATKLALKNKDISHIGLSGANPFGRVDQYIRTTKQDARNNKISWEEAEKRINLNYNNYEDSFNPDSVKVHSYLRSYNSFSEPLFDDWLALDIPIFLTYGTEDNASELCDIIPLFFIEQGKKNLTVRRWINCDHNYFPLDENKQPNYKKGHWKDVIIEFLAQVEEKEVN</sequence>
<accession>A0A3Q9FSA0</accession>
<protein>
    <recommendedName>
        <fullName evidence="4">Alpha/beta hydrolase</fullName>
    </recommendedName>
</protein>
<organism evidence="2 3">
    <name type="scientific">Flammeovirga pectinis</name>
    <dbReference type="NCBI Taxonomy" id="2494373"/>
    <lineage>
        <taxon>Bacteria</taxon>
        <taxon>Pseudomonadati</taxon>
        <taxon>Bacteroidota</taxon>
        <taxon>Cytophagia</taxon>
        <taxon>Cytophagales</taxon>
        <taxon>Flammeovirgaceae</taxon>
        <taxon>Flammeovirga</taxon>
    </lineage>
</organism>
<evidence type="ECO:0000256" key="1">
    <source>
        <dbReference type="SAM" id="SignalP"/>
    </source>
</evidence>
<feature type="signal peptide" evidence="1">
    <location>
        <begin position="1"/>
        <end position="22"/>
    </location>
</feature>
<dbReference type="AlphaFoldDB" id="A0A3Q9FSA0"/>
<dbReference type="RefSeq" id="WP_126619764.1">
    <property type="nucleotide sequence ID" value="NZ_CP034563.1"/>
</dbReference>
<evidence type="ECO:0008006" key="4">
    <source>
        <dbReference type="Google" id="ProtNLM"/>
    </source>
</evidence>
<proteinExistence type="predicted"/>
<evidence type="ECO:0000313" key="2">
    <source>
        <dbReference type="EMBL" id="AZQ65240.1"/>
    </source>
</evidence>
<dbReference type="Proteomes" id="UP000267268">
    <property type="component" value="Chromosome 2"/>
</dbReference>
<name>A0A3Q9FSA0_9BACT</name>
<keyword evidence="3" id="KW-1185">Reference proteome</keyword>
<dbReference type="InterPro" id="IPR029058">
    <property type="entry name" value="AB_hydrolase_fold"/>
</dbReference>
<evidence type="ECO:0000313" key="3">
    <source>
        <dbReference type="Proteomes" id="UP000267268"/>
    </source>
</evidence>
<dbReference type="Gene3D" id="3.40.50.1820">
    <property type="entry name" value="alpha/beta hydrolase"/>
    <property type="match status" value="1"/>
</dbReference>
<dbReference type="SUPFAM" id="SSF53474">
    <property type="entry name" value="alpha/beta-Hydrolases"/>
    <property type="match status" value="1"/>
</dbReference>
<keyword evidence="1" id="KW-0732">Signal</keyword>
<dbReference type="EMBL" id="CP034563">
    <property type="protein sequence ID" value="AZQ65240.1"/>
    <property type="molecule type" value="Genomic_DNA"/>
</dbReference>